<evidence type="ECO:0000256" key="6">
    <source>
        <dbReference type="ARBA" id="ARBA00023128"/>
    </source>
</evidence>
<evidence type="ECO:0000256" key="4">
    <source>
        <dbReference type="ARBA" id="ARBA00015108"/>
    </source>
</evidence>
<evidence type="ECO:0000256" key="2">
    <source>
        <dbReference type="ARBA" id="ARBA00009949"/>
    </source>
</evidence>
<reference evidence="10" key="1">
    <citation type="submission" date="2022-10" db="EMBL/GenBank/DDBJ databases">
        <title>Determination and structural analysis of whole genome sequence of Sarocladium strictum F4-1.</title>
        <authorList>
            <person name="Hu L."/>
            <person name="Jiang Y."/>
        </authorList>
    </citation>
    <scope>NUCLEOTIDE SEQUENCE</scope>
    <source>
        <strain evidence="10">F4-1</strain>
    </source>
</reference>
<gene>
    <name evidence="10" type="ORF">NLU13_4565</name>
</gene>
<evidence type="ECO:0000256" key="9">
    <source>
        <dbReference type="SAM" id="MobiDB-lite"/>
    </source>
</evidence>
<accession>A0AA39GJ50</accession>
<dbReference type="PANTHER" id="PTHR46749:SF1">
    <property type="entry name" value="COMPLEX III ASSEMBLY FACTOR LYRM7"/>
    <property type="match status" value="1"/>
</dbReference>
<name>A0AA39GJ50_SARSR</name>
<dbReference type="InterPro" id="IPR045298">
    <property type="entry name" value="Complex1_LYR_LYRM7"/>
</dbReference>
<keyword evidence="6" id="KW-0496">Mitochondrion</keyword>
<keyword evidence="7" id="KW-0143">Chaperone</keyword>
<evidence type="ECO:0000313" key="10">
    <source>
        <dbReference type="EMBL" id="KAK0388320.1"/>
    </source>
</evidence>
<feature type="compositionally biased region" description="Gly residues" evidence="9">
    <location>
        <begin position="99"/>
        <end position="116"/>
    </location>
</feature>
<dbReference type="CDD" id="cd20267">
    <property type="entry name" value="Complex1_LYR_LYRM7"/>
    <property type="match status" value="1"/>
</dbReference>
<comment type="similarity">
    <text evidence="2">Belongs to the complex I LYR family. MZM1 subfamily.</text>
</comment>
<feature type="region of interest" description="Disordered" evidence="9">
    <location>
        <begin position="97"/>
        <end position="116"/>
    </location>
</feature>
<comment type="function">
    <text evidence="8">Assembly factor required for Rieske Fe-S protein RIP1 incorporation into the cytochrome b-c1 (CIII) complex. Functions as a chaperone, binding to this subunit within the mitochondrial matrix and stabilizing it prior to its translocation and insertion into the late CIII dimeric intermediate within the mitochondrial inner membrane. Modulates the mitochondrial matrix zinc pool.</text>
</comment>
<evidence type="ECO:0000256" key="3">
    <source>
        <dbReference type="ARBA" id="ARBA00011589"/>
    </source>
</evidence>
<dbReference type="AlphaFoldDB" id="A0AA39GJ50"/>
<evidence type="ECO:0000256" key="5">
    <source>
        <dbReference type="ARBA" id="ARBA00022946"/>
    </source>
</evidence>
<dbReference type="EMBL" id="JAPDFR010000003">
    <property type="protein sequence ID" value="KAK0388320.1"/>
    <property type="molecule type" value="Genomic_DNA"/>
</dbReference>
<evidence type="ECO:0000256" key="1">
    <source>
        <dbReference type="ARBA" id="ARBA00004305"/>
    </source>
</evidence>
<dbReference type="GO" id="GO:0044183">
    <property type="term" value="F:protein folding chaperone"/>
    <property type="evidence" value="ECO:0007669"/>
    <property type="project" value="TreeGrafter"/>
</dbReference>
<organism evidence="10 11">
    <name type="scientific">Sarocladium strictum</name>
    <name type="common">Black bundle disease fungus</name>
    <name type="synonym">Acremonium strictum</name>
    <dbReference type="NCBI Taxonomy" id="5046"/>
    <lineage>
        <taxon>Eukaryota</taxon>
        <taxon>Fungi</taxon>
        <taxon>Dikarya</taxon>
        <taxon>Ascomycota</taxon>
        <taxon>Pezizomycotina</taxon>
        <taxon>Sordariomycetes</taxon>
        <taxon>Hypocreomycetidae</taxon>
        <taxon>Hypocreales</taxon>
        <taxon>Sarocladiaceae</taxon>
        <taxon>Sarocladium</taxon>
    </lineage>
</organism>
<dbReference type="Proteomes" id="UP001175261">
    <property type="component" value="Unassembled WGS sequence"/>
</dbReference>
<sequence>MALPAYRHLLRAARIAFQGDAPTLAAAQGQIRNEFRQKASLPLDDPSIPEAVEHAEAVAKILRENVVQGRQQEGQDNMYKLNIHQYTERGDNDSILTAGSGGSALGGGCCGGSGKK</sequence>
<comment type="caution">
    <text evidence="10">The sequence shown here is derived from an EMBL/GenBank/DDBJ whole genome shotgun (WGS) entry which is preliminary data.</text>
</comment>
<comment type="subunit">
    <text evidence="3">Interacts with RIP1.</text>
</comment>
<comment type="subcellular location">
    <subcellularLocation>
        <location evidence="1">Mitochondrion matrix</location>
    </subcellularLocation>
</comment>
<evidence type="ECO:0000256" key="8">
    <source>
        <dbReference type="ARBA" id="ARBA00025268"/>
    </source>
</evidence>
<dbReference type="GO" id="GO:0005759">
    <property type="term" value="C:mitochondrial matrix"/>
    <property type="evidence" value="ECO:0007669"/>
    <property type="project" value="UniProtKB-SubCell"/>
</dbReference>
<keyword evidence="5" id="KW-0809">Transit peptide</keyword>
<protein>
    <recommendedName>
        <fullName evidence="4">Mitochondrial zinc maintenance protein 1, mitochondrial</fullName>
    </recommendedName>
</protein>
<proteinExistence type="inferred from homology"/>
<evidence type="ECO:0000313" key="11">
    <source>
        <dbReference type="Proteomes" id="UP001175261"/>
    </source>
</evidence>
<dbReference type="PANTHER" id="PTHR46749">
    <property type="entry name" value="COMPLEX III ASSEMBLY FACTOR LYRM7"/>
    <property type="match status" value="1"/>
</dbReference>
<dbReference type="InterPro" id="IPR050435">
    <property type="entry name" value="MZM1/LYRM7"/>
</dbReference>
<keyword evidence="11" id="KW-1185">Reference proteome</keyword>
<dbReference type="GO" id="GO:0034551">
    <property type="term" value="P:mitochondrial respiratory chain complex III assembly"/>
    <property type="evidence" value="ECO:0007669"/>
    <property type="project" value="InterPro"/>
</dbReference>
<evidence type="ECO:0000256" key="7">
    <source>
        <dbReference type="ARBA" id="ARBA00023186"/>
    </source>
</evidence>